<keyword evidence="1" id="KW-1133">Transmembrane helix</keyword>
<name>A0A7C4JJQ5_9CREN</name>
<reference evidence="3" key="1">
    <citation type="journal article" date="2020" name="mSystems">
        <title>Genome- and Community-Level Interaction Insights into Carbon Utilization and Element Cycling Functions of Hydrothermarchaeota in Hydrothermal Sediment.</title>
        <authorList>
            <person name="Zhou Z."/>
            <person name="Liu Y."/>
            <person name="Xu W."/>
            <person name="Pan J."/>
            <person name="Luo Z.H."/>
            <person name="Li M."/>
        </authorList>
    </citation>
    <scope>NUCLEOTIDE SEQUENCE [LARGE SCALE GENOMIC DNA]</scope>
    <source>
        <strain evidence="3">SpSt-637</strain>
        <strain evidence="2">SpSt-667</strain>
    </source>
</reference>
<keyword evidence="1" id="KW-0812">Transmembrane</keyword>
<keyword evidence="1" id="KW-0472">Membrane</keyword>
<dbReference type="AlphaFoldDB" id="A0A7C4JJQ5"/>
<gene>
    <name evidence="3" type="ORF">ENU08_05310</name>
    <name evidence="2" type="ORF">ENU41_04605</name>
</gene>
<dbReference type="EMBL" id="DTCK01000032">
    <property type="protein sequence ID" value="HGQ35940.1"/>
    <property type="molecule type" value="Genomic_DNA"/>
</dbReference>
<feature type="transmembrane region" description="Helical" evidence="1">
    <location>
        <begin position="257"/>
        <end position="274"/>
    </location>
</feature>
<evidence type="ECO:0000256" key="1">
    <source>
        <dbReference type="SAM" id="Phobius"/>
    </source>
</evidence>
<comment type="caution">
    <text evidence="3">The sequence shown here is derived from an EMBL/GenBank/DDBJ whole genome shotgun (WGS) entry which is preliminary data.</text>
</comment>
<evidence type="ECO:0000313" key="3">
    <source>
        <dbReference type="EMBL" id="HGQ64644.1"/>
    </source>
</evidence>
<feature type="transmembrane region" description="Helical" evidence="1">
    <location>
        <begin position="21"/>
        <end position="42"/>
    </location>
</feature>
<dbReference type="EMBL" id="DTBD01000044">
    <property type="protein sequence ID" value="HGQ64644.1"/>
    <property type="molecule type" value="Genomic_DNA"/>
</dbReference>
<accession>A0A7C4JJQ5</accession>
<evidence type="ECO:0000313" key="2">
    <source>
        <dbReference type="EMBL" id="HGQ35940.1"/>
    </source>
</evidence>
<protein>
    <submittedName>
        <fullName evidence="3">Uncharacterized protein</fullName>
    </submittedName>
</protein>
<sequence length="280" mass="32165">MKKTKSKKSLKKKGRVRYRTKLDYLFFLLIIASITLILTYVANLEIPFPFRQKSITMSFLNINTTFNIYKVHLPRNSLQSDINLDIGLVIKEVGTYNSKETTIYLDLGTHRILADQEITFINKSSNLILNASKKYIAYLRVNRTDVGIPVAYIDDKYSKSFDAIASYYPYELHFVIRPQKCGIKLSLNNSFNRILVKSFNEDGSSITVVIKPNEPINNYLDLCGDRIEVEGYSSPVPLLTIRYNGGESYIITKESPLILLIGFLLLANAIILRFKKLRRR</sequence>
<organism evidence="3">
    <name type="scientific">Ignisphaera aggregans</name>
    <dbReference type="NCBI Taxonomy" id="334771"/>
    <lineage>
        <taxon>Archaea</taxon>
        <taxon>Thermoproteota</taxon>
        <taxon>Thermoprotei</taxon>
        <taxon>Desulfurococcales</taxon>
        <taxon>Desulfurococcaceae</taxon>
        <taxon>Ignisphaera</taxon>
    </lineage>
</organism>
<proteinExistence type="predicted"/>